<dbReference type="GO" id="GO:0005634">
    <property type="term" value="C:nucleus"/>
    <property type="evidence" value="ECO:0007669"/>
    <property type="project" value="UniProtKB-SubCell"/>
</dbReference>
<sequence length="329" mass="36405">MDESSDSESITYDPIADQSEEEHLIHLDEGSENHVNLKHQFFQGIGPLSDRCSVVAIQRFSHCSSAMARAQLESFRLYVKAVAEKNDGNPNLKIGWYTTSDEGVHRIVKNGFDSGGIPTGPFGFSLCIHGVFSASNCVLSSSADANGLRRIILCRVILGKTELVLPGSNQYGPSSEEFDSGVDNLQFPRKYIVWYSDAKTRVLPLYVLVIRLDTQSKGRLKELVERPRSPWISIKLLISALSCSLSSSKICLIKKFHIKYMERKISRLQLVTHLRKIVGDESLISVIRNFQDKGDAVAPSRPSRSALLGLARGPRSGDHCRAAAQAPHP</sequence>
<feature type="domain" description="PARP catalytic" evidence="6">
    <location>
        <begin position="10"/>
        <end position="231"/>
    </location>
</feature>
<dbReference type="PROSITE" id="PS51059">
    <property type="entry name" value="PARP_CATALYTIC"/>
    <property type="match status" value="1"/>
</dbReference>
<dbReference type="Gene3D" id="3.90.228.10">
    <property type="match status" value="1"/>
</dbReference>
<evidence type="ECO:0000313" key="8">
    <source>
        <dbReference type="EMBL" id="KAK8916597.1"/>
    </source>
</evidence>
<evidence type="ECO:0000256" key="1">
    <source>
        <dbReference type="ARBA" id="ARBA00004123"/>
    </source>
</evidence>
<comment type="subcellular location">
    <subcellularLocation>
        <location evidence="1">Nucleus</location>
    </subcellularLocation>
</comment>
<dbReference type="EMBL" id="JBBWWQ010000020">
    <property type="protein sequence ID" value="KAK8916597.1"/>
    <property type="molecule type" value="Genomic_DNA"/>
</dbReference>
<dbReference type="InterPro" id="IPR022003">
    <property type="entry name" value="RST"/>
</dbReference>
<keyword evidence="4" id="KW-0539">Nucleus</keyword>
<evidence type="ECO:0000256" key="5">
    <source>
        <dbReference type="SAM" id="MobiDB-lite"/>
    </source>
</evidence>
<dbReference type="InterPro" id="IPR012317">
    <property type="entry name" value="Poly(ADP-ribose)pol_cat_dom"/>
</dbReference>
<dbReference type="PANTHER" id="PTHR32263">
    <property type="entry name" value="INACTIVE POLY [ADP-RIBOSE] POLYMERASE SRO4-RELATED"/>
    <property type="match status" value="1"/>
</dbReference>
<dbReference type="PROSITE" id="PS51879">
    <property type="entry name" value="RST"/>
    <property type="match status" value="1"/>
</dbReference>
<dbReference type="GO" id="GO:0003950">
    <property type="term" value="F:NAD+ poly-ADP-ribosyltransferase activity"/>
    <property type="evidence" value="ECO:0007669"/>
    <property type="project" value="InterPro"/>
</dbReference>
<accession>A0AAP0AVP8</accession>
<keyword evidence="3" id="KW-0346">Stress response</keyword>
<feature type="region of interest" description="Disordered" evidence="5">
    <location>
        <begin position="308"/>
        <end position="329"/>
    </location>
</feature>
<keyword evidence="2" id="KW-0217">Developmental protein</keyword>
<evidence type="ECO:0000259" key="6">
    <source>
        <dbReference type="PROSITE" id="PS51059"/>
    </source>
</evidence>
<dbReference type="InterPro" id="IPR044964">
    <property type="entry name" value="RCD1/SRO1-5"/>
</dbReference>
<feature type="domain" description="RST" evidence="7">
    <location>
        <begin position="225"/>
        <end position="296"/>
    </location>
</feature>
<evidence type="ECO:0000313" key="9">
    <source>
        <dbReference type="Proteomes" id="UP001418222"/>
    </source>
</evidence>
<comment type="caution">
    <text evidence="8">The sequence shown here is derived from an EMBL/GenBank/DDBJ whole genome shotgun (WGS) entry which is preliminary data.</text>
</comment>
<dbReference type="AlphaFoldDB" id="A0AAP0AVP8"/>
<evidence type="ECO:0000259" key="7">
    <source>
        <dbReference type="PROSITE" id="PS51879"/>
    </source>
</evidence>
<evidence type="ECO:0000256" key="4">
    <source>
        <dbReference type="ARBA" id="ARBA00023242"/>
    </source>
</evidence>
<reference evidence="8 9" key="1">
    <citation type="journal article" date="2022" name="Nat. Plants">
        <title>Genomes of leafy and leafless Platanthera orchids illuminate the evolution of mycoheterotrophy.</title>
        <authorList>
            <person name="Li M.H."/>
            <person name="Liu K.W."/>
            <person name="Li Z."/>
            <person name="Lu H.C."/>
            <person name="Ye Q.L."/>
            <person name="Zhang D."/>
            <person name="Wang J.Y."/>
            <person name="Li Y.F."/>
            <person name="Zhong Z.M."/>
            <person name="Liu X."/>
            <person name="Yu X."/>
            <person name="Liu D.K."/>
            <person name="Tu X.D."/>
            <person name="Liu B."/>
            <person name="Hao Y."/>
            <person name="Liao X.Y."/>
            <person name="Jiang Y.T."/>
            <person name="Sun W.H."/>
            <person name="Chen J."/>
            <person name="Chen Y.Q."/>
            <person name="Ai Y."/>
            <person name="Zhai J.W."/>
            <person name="Wu S.S."/>
            <person name="Zhou Z."/>
            <person name="Hsiao Y.Y."/>
            <person name="Wu W.L."/>
            <person name="Chen Y.Y."/>
            <person name="Lin Y.F."/>
            <person name="Hsu J.L."/>
            <person name="Li C.Y."/>
            <person name="Wang Z.W."/>
            <person name="Zhao X."/>
            <person name="Zhong W.Y."/>
            <person name="Ma X.K."/>
            <person name="Ma L."/>
            <person name="Huang J."/>
            <person name="Chen G.Z."/>
            <person name="Huang M.Z."/>
            <person name="Huang L."/>
            <person name="Peng D.H."/>
            <person name="Luo Y.B."/>
            <person name="Zou S.Q."/>
            <person name="Chen S.P."/>
            <person name="Lan S."/>
            <person name="Tsai W.C."/>
            <person name="Van de Peer Y."/>
            <person name="Liu Z.J."/>
        </authorList>
    </citation>
    <scope>NUCLEOTIDE SEQUENCE [LARGE SCALE GENOMIC DNA]</scope>
    <source>
        <strain evidence="8">Lor287</strain>
    </source>
</reference>
<gene>
    <name evidence="8" type="primary">SRO2</name>
    <name evidence="8" type="ORF">KSP39_PZI022585</name>
</gene>
<dbReference type="PANTHER" id="PTHR32263:SF12">
    <property type="entry name" value="INACTIVE POLY [ADP-RIBOSE] POLYMERASE SRO4-RELATED"/>
    <property type="match status" value="1"/>
</dbReference>
<proteinExistence type="predicted"/>
<keyword evidence="9" id="KW-1185">Reference proteome</keyword>
<name>A0AAP0AVP8_9ASPA</name>
<evidence type="ECO:0000256" key="2">
    <source>
        <dbReference type="ARBA" id="ARBA00022473"/>
    </source>
</evidence>
<dbReference type="SUPFAM" id="SSF56399">
    <property type="entry name" value="ADP-ribosylation"/>
    <property type="match status" value="1"/>
</dbReference>
<dbReference type="Proteomes" id="UP001418222">
    <property type="component" value="Unassembled WGS sequence"/>
</dbReference>
<evidence type="ECO:0000256" key="3">
    <source>
        <dbReference type="ARBA" id="ARBA00023016"/>
    </source>
</evidence>
<protein>
    <submittedName>
        <fullName evidence="8">Inactive poly [ADP-ribose] polymerase SRO2</fullName>
    </submittedName>
</protein>
<organism evidence="8 9">
    <name type="scientific">Platanthera zijinensis</name>
    <dbReference type="NCBI Taxonomy" id="2320716"/>
    <lineage>
        <taxon>Eukaryota</taxon>
        <taxon>Viridiplantae</taxon>
        <taxon>Streptophyta</taxon>
        <taxon>Embryophyta</taxon>
        <taxon>Tracheophyta</taxon>
        <taxon>Spermatophyta</taxon>
        <taxon>Magnoliopsida</taxon>
        <taxon>Liliopsida</taxon>
        <taxon>Asparagales</taxon>
        <taxon>Orchidaceae</taxon>
        <taxon>Orchidoideae</taxon>
        <taxon>Orchideae</taxon>
        <taxon>Orchidinae</taxon>
        <taxon>Platanthera</taxon>
    </lineage>
</organism>
<dbReference type="Pfam" id="PF12174">
    <property type="entry name" value="RST"/>
    <property type="match status" value="1"/>
</dbReference>